<protein>
    <submittedName>
        <fullName evidence="1">Uncharacterized protein</fullName>
    </submittedName>
</protein>
<dbReference type="EMBL" id="AYKW01000012">
    <property type="protein sequence ID" value="PIL31220.1"/>
    <property type="molecule type" value="Genomic_DNA"/>
</dbReference>
<dbReference type="STRING" id="1077348.A0A2G8SBT5"/>
<accession>A0A2G8SBT5</accession>
<reference evidence="1 2" key="1">
    <citation type="journal article" date="2015" name="Sci. Rep.">
        <title>Chromosome-level genome map provides insights into diverse defense mechanisms in the medicinal fungus Ganoderma sinense.</title>
        <authorList>
            <person name="Zhu Y."/>
            <person name="Xu J."/>
            <person name="Sun C."/>
            <person name="Zhou S."/>
            <person name="Xu H."/>
            <person name="Nelson D.R."/>
            <person name="Qian J."/>
            <person name="Song J."/>
            <person name="Luo H."/>
            <person name="Xiang L."/>
            <person name="Li Y."/>
            <person name="Xu Z."/>
            <person name="Ji A."/>
            <person name="Wang L."/>
            <person name="Lu S."/>
            <person name="Hayward A."/>
            <person name="Sun W."/>
            <person name="Li X."/>
            <person name="Schwartz D.C."/>
            <person name="Wang Y."/>
            <person name="Chen S."/>
        </authorList>
    </citation>
    <scope>NUCLEOTIDE SEQUENCE [LARGE SCALE GENOMIC DNA]</scope>
    <source>
        <strain evidence="1 2">ZZ0214-1</strain>
    </source>
</reference>
<sequence length="183" mass="20506">MHVPQARRFELTNCLDDDEPDSLVARLLRAPDLHLRIPFLSSPRVISLSCWDVAPFLLSVRCGPDGHAYLSVDYGMAHNEVWPRNEILYPNLIAIMDTLSAASVDTLEIEGSLDDLAVGTWQRVFQTFSSLRTLRLKGWGTLDFMWRGLSRASGPARLVHDGAPCCPLLSEITMIEPRVASRF</sequence>
<dbReference type="Proteomes" id="UP000230002">
    <property type="component" value="Unassembled WGS sequence"/>
</dbReference>
<dbReference type="AlphaFoldDB" id="A0A2G8SBT5"/>
<evidence type="ECO:0000313" key="1">
    <source>
        <dbReference type="EMBL" id="PIL31220.1"/>
    </source>
</evidence>
<name>A0A2G8SBT5_9APHY</name>
<organism evidence="1 2">
    <name type="scientific">Ganoderma sinense ZZ0214-1</name>
    <dbReference type="NCBI Taxonomy" id="1077348"/>
    <lineage>
        <taxon>Eukaryota</taxon>
        <taxon>Fungi</taxon>
        <taxon>Dikarya</taxon>
        <taxon>Basidiomycota</taxon>
        <taxon>Agaricomycotina</taxon>
        <taxon>Agaricomycetes</taxon>
        <taxon>Polyporales</taxon>
        <taxon>Polyporaceae</taxon>
        <taxon>Ganoderma</taxon>
    </lineage>
</organism>
<comment type="caution">
    <text evidence="1">The sequence shown here is derived from an EMBL/GenBank/DDBJ whole genome shotgun (WGS) entry which is preliminary data.</text>
</comment>
<dbReference type="OrthoDB" id="2739795at2759"/>
<keyword evidence="2" id="KW-1185">Reference proteome</keyword>
<proteinExistence type="predicted"/>
<evidence type="ECO:0000313" key="2">
    <source>
        <dbReference type="Proteomes" id="UP000230002"/>
    </source>
</evidence>
<gene>
    <name evidence="1" type="ORF">GSI_05918</name>
</gene>